<gene>
    <name evidence="1" type="ORF">A3B31_01875</name>
</gene>
<evidence type="ECO:0008006" key="3">
    <source>
        <dbReference type="Google" id="ProtNLM"/>
    </source>
</evidence>
<dbReference type="Proteomes" id="UP000177349">
    <property type="component" value="Unassembled WGS sequence"/>
</dbReference>
<reference evidence="1 2" key="1">
    <citation type="journal article" date="2016" name="Nat. Commun.">
        <title>Thousands of microbial genomes shed light on interconnected biogeochemical processes in an aquifer system.</title>
        <authorList>
            <person name="Anantharaman K."/>
            <person name="Brown C.T."/>
            <person name="Hug L.A."/>
            <person name="Sharon I."/>
            <person name="Castelle C.J."/>
            <person name="Probst A.J."/>
            <person name="Thomas B.C."/>
            <person name="Singh A."/>
            <person name="Wilkins M.J."/>
            <person name="Karaoz U."/>
            <person name="Brodie E.L."/>
            <person name="Williams K.H."/>
            <person name="Hubbard S.S."/>
            <person name="Banfield J.F."/>
        </authorList>
    </citation>
    <scope>NUCLEOTIDE SEQUENCE [LARGE SCALE GENOMIC DNA]</scope>
</reference>
<name>A0A1G2BP74_9BACT</name>
<dbReference type="Gene3D" id="3.40.50.2300">
    <property type="match status" value="1"/>
</dbReference>
<evidence type="ECO:0000313" key="2">
    <source>
        <dbReference type="Proteomes" id="UP000177349"/>
    </source>
</evidence>
<evidence type="ECO:0000313" key="1">
    <source>
        <dbReference type="EMBL" id="OGY90933.1"/>
    </source>
</evidence>
<protein>
    <recommendedName>
        <fullName evidence="3">Response regulatory domain-containing protein</fullName>
    </recommendedName>
</protein>
<dbReference type="SUPFAM" id="SSF52172">
    <property type="entry name" value="CheY-like"/>
    <property type="match status" value="1"/>
</dbReference>
<dbReference type="InterPro" id="IPR011006">
    <property type="entry name" value="CheY-like_superfamily"/>
</dbReference>
<dbReference type="EMBL" id="MHKN01000053">
    <property type="protein sequence ID" value="OGY90933.1"/>
    <property type="molecule type" value="Genomic_DNA"/>
</dbReference>
<proteinExistence type="predicted"/>
<comment type="caution">
    <text evidence="1">The sequence shown here is derived from an EMBL/GenBank/DDBJ whole genome shotgun (WGS) entry which is preliminary data.</text>
</comment>
<accession>A0A1G2BP74</accession>
<dbReference type="AlphaFoldDB" id="A0A1G2BP74"/>
<sequence>MISENPLKNIRNEQGDLTDPVKKYFDYDHFVESQEFGEYKKAARDLCLLLDSSDLRVEGEAYAAQSKAAMRGQVFDAFCHLCEKAGVEKPALEQELYLPYVPTESTSEEVAEKSRRVQEITDFVDAQLGGITDGEKKRTLEIITKFMMLFAAKFTEGEGYSHGIETKEILAFLNKELVDVGLQPVRPKYGEKKLSFALEEQPPTKEARVLVVDDEMTEVVKSMVRIAGWQNVKIDYFHYRRDYHRKDAAAKGQALTTLIEEILAKNPTVILMDQGLDSDLEGSQLIGLLRKDPRAKNITFVANTGGIDRGLREVGAYENFAKGRELGGLRRAIAQE</sequence>
<organism evidence="1 2">
    <name type="scientific">Candidatus Komeilibacteria bacterium RIFCSPLOWO2_01_FULL_53_11</name>
    <dbReference type="NCBI Taxonomy" id="1798552"/>
    <lineage>
        <taxon>Bacteria</taxon>
        <taxon>Candidatus Komeiliibacteriota</taxon>
    </lineage>
</organism>